<dbReference type="Pfam" id="PF03993">
    <property type="entry name" value="DUF349"/>
    <property type="match status" value="1"/>
</dbReference>
<dbReference type="OrthoDB" id="5422202at2"/>
<sequence length="354" mass="41939">MTWYSDDEWARIQAEREEKRRFWEEKEQEFARAADIKRGLIAEMEQLVHRAGEKGISLETRRLTERFKAAGFAGKEVNNDLGDQFYSARDRVYECRNEHFDQLKAEWSRTADERRELIRQLEGVIQMRDYSRQARDRVKEIHVHWKAVGYSGKETKELNDRYYALRGDYYALSNQHWEDWNNRARTTTTYAEELVGKMTTFAELPDPASASGEVHQLIATFRALDGPMKKADRKRINRDFWAAKDRFYARRDLQKSHPERFTRGERTTEADRRFGRRGPDNHDEARAHLDAALSDARARLADARDHHESVARSMHGQPWVFNGDADARLRDAATRVRIAERKVWDLEDRLRRMY</sequence>
<dbReference type="AlphaFoldDB" id="A0A1L7CR23"/>
<keyword evidence="2" id="KW-1185">Reference proteome</keyword>
<gene>
    <name evidence="1" type="ORF">CFRA_02290</name>
</gene>
<dbReference type="EMBL" id="CP009247">
    <property type="protein sequence ID" value="APT88296.1"/>
    <property type="molecule type" value="Genomic_DNA"/>
</dbReference>
<dbReference type="STRING" id="1437875.CFRA_02290"/>
<dbReference type="KEGG" id="cfk:CFRA_02290"/>
<proteinExistence type="predicted"/>
<evidence type="ECO:0000313" key="1">
    <source>
        <dbReference type="EMBL" id="APT88296.1"/>
    </source>
</evidence>
<dbReference type="InterPro" id="IPR007139">
    <property type="entry name" value="DUF349"/>
</dbReference>
<dbReference type="Proteomes" id="UP000185434">
    <property type="component" value="Chromosome"/>
</dbReference>
<evidence type="ECO:0008006" key="3">
    <source>
        <dbReference type="Google" id="ProtNLM"/>
    </source>
</evidence>
<evidence type="ECO:0000313" key="2">
    <source>
        <dbReference type="Proteomes" id="UP000185434"/>
    </source>
</evidence>
<dbReference type="RefSeq" id="WP_075663269.1">
    <property type="nucleotide sequence ID" value="NZ_CP009247.1"/>
</dbReference>
<name>A0A1L7CR23_9CORY</name>
<accession>A0A1L7CR23</accession>
<reference evidence="1 2" key="1">
    <citation type="submission" date="2014-08" db="EMBL/GenBank/DDBJ databases">
        <title>Complete genome sequence of Corynebacterium frankenforstense ST18(T) (=DSM 45800(T)), isolated from raw cow milk.</title>
        <authorList>
            <person name="Ruckert C."/>
            <person name="Albersmeier A."/>
            <person name="Winkler A."/>
            <person name="Lipski A."/>
            <person name="Kalinowski J."/>
        </authorList>
    </citation>
    <scope>NUCLEOTIDE SEQUENCE [LARGE SCALE GENOMIC DNA]</scope>
    <source>
        <strain evidence="1 2">ST18</strain>
    </source>
</reference>
<organism evidence="1 2">
    <name type="scientific">Corynebacterium frankenforstense DSM 45800</name>
    <dbReference type="NCBI Taxonomy" id="1437875"/>
    <lineage>
        <taxon>Bacteria</taxon>
        <taxon>Bacillati</taxon>
        <taxon>Actinomycetota</taxon>
        <taxon>Actinomycetes</taxon>
        <taxon>Mycobacteriales</taxon>
        <taxon>Corynebacteriaceae</taxon>
        <taxon>Corynebacterium</taxon>
    </lineage>
</organism>
<protein>
    <recommendedName>
        <fullName evidence="3">DUF349 domain-containing protein</fullName>
    </recommendedName>
</protein>